<reference evidence="9 10" key="1">
    <citation type="submission" date="2018-03" db="EMBL/GenBank/DDBJ databases">
        <title>Aquarubrobacter algicola gen. nov., sp. nov., a novel actinobacterium isolated from shallow eutrophic lake during the end of cyanobacterial harmful algal blooms.</title>
        <authorList>
            <person name="Chun S.J."/>
        </authorList>
    </citation>
    <scope>NUCLEOTIDE SEQUENCE [LARGE SCALE GENOMIC DNA]</scope>
    <source>
        <strain evidence="9 10">Seoho-28</strain>
    </source>
</reference>
<protein>
    <recommendedName>
        <fullName evidence="8">Phosphoribosylformylglycinamidine synthase subunit PurQ</fullName>
        <shortName evidence="8">FGAM synthase</shortName>
        <ecNumber evidence="8">6.3.5.3</ecNumber>
    </recommendedName>
    <alternativeName>
        <fullName evidence="8">Formylglycinamide ribonucleotide amidotransferase subunit I</fullName>
        <shortName evidence="8">FGAR amidotransferase I</shortName>
        <shortName evidence="8">FGAR-AT I</shortName>
    </alternativeName>
    <alternativeName>
        <fullName evidence="8">Glutaminase PurQ</fullName>
        <ecNumber evidence="8">3.5.1.2</ecNumber>
    </alternativeName>
    <alternativeName>
        <fullName evidence="8">Phosphoribosylformylglycinamidine synthase subunit I</fullName>
    </alternativeName>
</protein>
<dbReference type="EC" id="3.5.1.2" evidence="8"/>
<dbReference type="GO" id="GO:0004642">
    <property type="term" value="F:phosphoribosylformylglycinamidine synthase activity"/>
    <property type="evidence" value="ECO:0007669"/>
    <property type="project" value="UniProtKB-UniRule"/>
</dbReference>
<dbReference type="OrthoDB" id="9804441at2"/>
<evidence type="ECO:0000256" key="5">
    <source>
        <dbReference type="ARBA" id="ARBA00022801"/>
    </source>
</evidence>
<dbReference type="Proteomes" id="UP000240739">
    <property type="component" value="Unassembled WGS sequence"/>
</dbReference>
<dbReference type="InterPro" id="IPR029062">
    <property type="entry name" value="Class_I_gatase-like"/>
</dbReference>
<sequence length="225" mass="23973">MKFGVVRFPGTCDDFDARDAALRVDGAQAVLLWHGDHSLQDVDAVIVPGGFSYGDYLRVGAIARFAPVMSEVIEFARQGGTVLGICNGFQILCEAGLLPGALLPNTGRRFIFRQVDLDVVRADTRFTSAVPAGQTSLSIPIKHTTGRYYAPEDQLDAMEANGQVLLRYAPGQNPNGSLRDIAGVTNEAGNVFGLMPHPEHAVDPLTGSVDGLTLFTSMAQAVANV</sequence>
<keyword evidence="3 8" id="KW-0547">Nucleotide-binding</keyword>
<dbReference type="HAMAP" id="MF_00421">
    <property type="entry name" value="PurQ"/>
    <property type="match status" value="1"/>
</dbReference>
<dbReference type="RefSeq" id="WP_107567371.1">
    <property type="nucleotide sequence ID" value="NZ_PYYB01000001.1"/>
</dbReference>
<dbReference type="UniPathway" id="UPA00074">
    <property type="reaction ID" value="UER00128"/>
</dbReference>
<dbReference type="SMART" id="SM01211">
    <property type="entry name" value="GATase_5"/>
    <property type="match status" value="1"/>
</dbReference>
<comment type="subcellular location">
    <subcellularLocation>
        <location evidence="8">Cytoplasm</location>
    </subcellularLocation>
</comment>
<accession>A0A2T4UI55</accession>
<name>A0A2T4UI55_9ACTN</name>
<dbReference type="PANTHER" id="PTHR47552">
    <property type="entry name" value="PHOSPHORIBOSYLFORMYLGLYCINAMIDINE SYNTHASE SUBUNIT PURQ"/>
    <property type="match status" value="1"/>
</dbReference>
<keyword evidence="10" id="KW-1185">Reference proteome</keyword>
<dbReference type="GO" id="GO:0004359">
    <property type="term" value="F:glutaminase activity"/>
    <property type="evidence" value="ECO:0007669"/>
    <property type="project" value="UniProtKB-EC"/>
</dbReference>
<proteinExistence type="inferred from homology"/>
<feature type="active site" evidence="8">
    <location>
        <position position="197"/>
    </location>
</feature>
<evidence type="ECO:0000256" key="6">
    <source>
        <dbReference type="ARBA" id="ARBA00022840"/>
    </source>
</evidence>
<evidence type="ECO:0000313" key="10">
    <source>
        <dbReference type="Proteomes" id="UP000240739"/>
    </source>
</evidence>
<dbReference type="EMBL" id="PYYB01000001">
    <property type="protein sequence ID" value="PTL58934.1"/>
    <property type="molecule type" value="Genomic_DNA"/>
</dbReference>
<dbReference type="SUPFAM" id="SSF52317">
    <property type="entry name" value="Class I glutamine amidotransferase-like"/>
    <property type="match status" value="1"/>
</dbReference>
<dbReference type="PROSITE" id="PS51273">
    <property type="entry name" value="GATASE_TYPE_1"/>
    <property type="match status" value="1"/>
</dbReference>
<keyword evidence="6 8" id="KW-0067">ATP-binding</keyword>
<dbReference type="NCBIfam" id="NF002957">
    <property type="entry name" value="PRK03619.1"/>
    <property type="match status" value="1"/>
</dbReference>
<dbReference type="GO" id="GO:0005737">
    <property type="term" value="C:cytoplasm"/>
    <property type="evidence" value="ECO:0007669"/>
    <property type="project" value="UniProtKB-SubCell"/>
</dbReference>
<keyword evidence="4 8" id="KW-0658">Purine biosynthesis</keyword>
<evidence type="ECO:0000313" key="9">
    <source>
        <dbReference type="EMBL" id="PTL58934.1"/>
    </source>
</evidence>
<comment type="pathway">
    <text evidence="8">Purine metabolism; IMP biosynthesis via de novo pathway; 5-amino-1-(5-phospho-D-ribosyl)imidazole from N(2)-formyl-N(1)-(5-phospho-D-ribosyl)glycinamide: step 1/2.</text>
</comment>
<feature type="active site" description="Nucleophile" evidence="8">
    <location>
        <position position="86"/>
    </location>
</feature>
<feature type="active site" evidence="8">
    <location>
        <position position="199"/>
    </location>
</feature>
<dbReference type="InterPro" id="IPR010075">
    <property type="entry name" value="PRibForGlyAmidine_synth_PurQ"/>
</dbReference>
<comment type="catalytic activity">
    <reaction evidence="8">
        <text>L-glutamine + H2O = L-glutamate + NH4(+)</text>
        <dbReference type="Rhea" id="RHEA:15889"/>
        <dbReference type="ChEBI" id="CHEBI:15377"/>
        <dbReference type="ChEBI" id="CHEBI:28938"/>
        <dbReference type="ChEBI" id="CHEBI:29985"/>
        <dbReference type="ChEBI" id="CHEBI:58359"/>
        <dbReference type="EC" id="3.5.1.2"/>
    </reaction>
</comment>
<evidence type="ECO:0000256" key="4">
    <source>
        <dbReference type="ARBA" id="ARBA00022755"/>
    </source>
</evidence>
<dbReference type="PANTHER" id="PTHR47552:SF1">
    <property type="entry name" value="PHOSPHORIBOSYLFORMYLGLYCINAMIDINE SYNTHASE SUBUNIT PURQ"/>
    <property type="match status" value="1"/>
</dbReference>
<evidence type="ECO:0000256" key="8">
    <source>
        <dbReference type="HAMAP-Rule" id="MF_00421"/>
    </source>
</evidence>
<comment type="caution">
    <text evidence="9">The sequence shown here is derived from an EMBL/GenBank/DDBJ whole genome shotgun (WGS) entry which is preliminary data.</text>
</comment>
<comment type="function">
    <text evidence="8">Part of the phosphoribosylformylglycinamidine synthase complex involved in the purines biosynthetic pathway. Catalyzes the ATP-dependent conversion of formylglycinamide ribonucleotide (FGAR) and glutamine to yield formylglycinamidine ribonucleotide (FGAM) and glutamate. The FGAM synthase complex is composed of three subunits. PurQ produces an ammonia molecule by converting glutamine to glutamate. PurL transfers the ammonia molecule to FGAR to form FGAM in an ATP-dependent manner. PurS interacts with PurQ and PurL and is thought to assist in the transfer of the ammonia molecule from PurQ to PurL.</text>
</comment>
<evidence type="ECO:0000256" key="1">
    <source>
        <dbReference type="ARBA" id="ARBA00022490"/>
    </source>
</evidence>
<evidence type="ECO:0000256" key="2">
    <source>
        <dbReference type="ARBA" id="ARBA00022598"/>
    </source>
</evidence>
<evidence type="ECO:0000256" key="3">
    <source>
        <dbReference type="ARBA" id="ARBA00022741"/>
    </source>
</evidence>
<keyword evidence="7 8" id="KW-0315">Glutamine amidotransferase</keyword>
<dbReference type="Gene3D" id="3.40.50.880">
    <property type="match status" value="1"/>
</dbReference>
<keyword evidence="1 8" id="KW-0963">Cytoplasm</keyword>
<dbReference type="NCBIfam" id="TIGR01737">
    <property type="entry name" value="FGAM_synth_I"/>
    <property type="match status" value="1"/>
</dbReference>
<gene>
    <name evidence="8" type="primary">purQ</name>
    <name evidence="9" type="ORF">C7Y72_04360</name>
</gene>
<dbReference type="EC" id="6.3.5.3" evidence="8"/>
<dbReference type="GO" id="GO:0005524">
    <property type="term" value="F:ATP binding"/>
    <property type="evidence" value="ECO:0007669"/>
    <property type="project" value="UniProtKB-KW"/>
</dbReference>
<evidence type="ECO:0000256" key="7">
    <source>
        <dbReference type="ARBA" id="ARBA00022962"/>
    </source>
</evidence>
<dbReference type="Pfam" id="PF13507">
    <property type="entry name" value="GATase_5"/>
    <property type="match status" value="1"/>
</dbReference>
<dbReference type="PIRSF" id="PIRSF001586">
    <property type="entry name" value="FGAM_synth_I"/>
    <property type="match status" value="1"/>
</dbReference>
<keyword evidence="5 8" id="KW-0378">Hydrolase</keyword>
<keyword evidence="2 8" id="KW-0436">Ligase</keyword>
<organism evidence="9 10">
    <name type="scientific">Paraconexibacter algicola</name>
    <dbReference type="NCBI Taxonomy" id="2133960"/>
    <lineage>
        <taxon>Bacteria</taxon>
        <taxon>Bacillati</taxon>
        <taxon>Actinomycetota</taxon>
        <taxon>Thermoleophilia</taxon>
        <taxon>Solirubrobacterales</taxon>
        <taxon>Paraconexibacteraceae</taxon>
        <taxon>Paraconexibacter</taxon>
    </lineage>
</organism>
<dbReference type="AlphaFoldDB" id="A0A2T4UI55"/>
<dbReference type="CDD" id="cd01740">
    <property type="entry name" value="GATase1_FGAR_AT"/>
    <property type="match status" value="1"/>
</dbReference>
<comment type="subunit">
    <text evidence="8">Part of the FGAM synthase complex composed of 1 PurL, 1 PurQ and 2 PurS subunits.</text>
</comment>
<comment type="catalytic activity">
    <reaction evidence="8">
        <text>N(2)-formyl-N(1)-(5-phospho-beta-D-ribosyl)glycinamide + L-glutamine + ATP + H2O = 2-formamido-N(1)-(5-O-phospho-beta-D-ribosyl)acetamidine + L-glutamate + ADP + phosphate + H(+)</text>
        <dbReference type="Rhea" id="RHEA:17129"/>
        <dbReference type="ChEBI" id="CHEBI:15377"/>
        <dbReference type="ChEBI" id="CHEBI:15378"/>
        <dbReference type="ChEBI" id="CHEBI:29985"/>
        <dbReference type="ChEBI" id="CHEBI:30616"/>
        <dbReference type="ChEBI" id="CHEBI:43474"/>
        <dbReference type="ChEBI" id="CHEBI:58359"/>
        <dbReference type="ChEBI" id="CHEBI:147286"/>
        <dbReference type="ChEBI" id="CHEBI:147287"/>
        <dbReference type="ChEBI" id="CHEBI:456216"/>
        <dbReference type="EC" id="6.3.5.3"/>
    </reaction>
</comment>
<dbReference type="GO" id="GO:0006189">
    <property type="term" value="P:'de novo' IMP biosynthetic process"/>
    <property type="evidence" value="ECO:0007669"/>
    <property type="project" value="UniProtKB-UniRule"/>
</dbReference>